<comment type="function">
    <text evidence="7">Key enzyme in folate metabolism. Catalyzes an essential reaction for de novo glycine and purine synthesis, and for DNA precursor synthesis.</text>
</comment>
<evidence type="ECO:0000256" key="3">
    <source>
        <dbReference type="ARBA" id="ARBA00012856"/>
    </source>
</evidence>
<evidence type="ECO:0000256" key="6">
    <source>
        <dbReference type="ARBA" id="ARBA00023002"/>
    </source>
</evidence>
<dbReference type="PROSITE" id="PS00075">
    <property type="entry name" value="DHFR_1"/>
    <property type="match status" value="1"/>
</dbReference>
<evidence type="ECO:0000256" key="8">
    <source>
        <dbReference type="RuleBase" id="RU004474"/>
    </source>
</evidence>
<comment type="catalytic activity">
    <reaction evidence="7">
        <text>(6S)-5,6,7,8-tetrahydrofolate + NADP(+) = 7,8-dihydrofolate + NADPH + H(+)</text>
        <dbReference type="Rhea" id="RHEA:15009"/>
        <dbReference type="ChEBI" id="CHEBI:15378"/>
        <dbReference type="ChEBI" id="CHEBI:57451"/>
        <dbReference type="ChEBI" id="CHEBI:57453"/>
        <dbReference type="ChEBI" id="CHEBI:57783"/>
        <dbReference type="ChEBI" id="CHEBI:58349"/>
        <dbReference type="EC" id="1.5.1.3"/>
    </reaction>
</comment>
<keyword evidence="4 7" id="KW-0554">One-carbon metabolism</keyword>
<protein>
    <recommendedName>
        <fullName evidence="3 7">Dihydrofolate reductase</fullName>
        <ecNumber evidence="3 7">1.5.1.3</ecNumber>
    </recommendedName>
</protein>
<evidence type="ECO:0000256" key="4">
    <source>
        <dbReference type="ARBA" id="ARBA00022563"/>
    </source>
</evidence>
<evidence type="ECO:0000313" key="10">
    <source>
        <dbReference type="EMBL" id="WAH39264.1"/>
    </source>
</evidence>
<evidence type="ECO:0000256" key="5">
    <source>
        <dbReference type="ARBA" id="ARBA00022857"/>
    </source>
</evidence>
<dbReference type="Gene3D" id="3.40.430.10">
    <property type="entry name" value="Dihydrofolate Reductase, subunit A"/>
    <property type="match status" value="1"/>
</dbReference>
<reference evidence="10" key="1">
    <citation type="submission" date="2022-08" db="EMBL/GenBank/DDBJ databases">
        <title>Alicyclobacillus dauci DSM2870, complete genome.</title>
        <authorList>
            <person name="Wang Q."/>
            <person name="Cai R."/>
            <person name="Wang Z."/>
        </authorList>
    </citation>
    <scope>NUCLEOTIDE SEQUENCE</scope>
    <source>
        <strain evidence="10">DSM 28700</strain>
    </source>
</reference>
<evidence type="ECO:0000256" key="1">
    <source>
        <dbReference type="ARBA" id="ARBA00004903"/>
    </source>
</evidence>
<dbReference type="EC" id="1.5.1.3" evidence="3 7"/>
<keyword evidence="6 7" id="KW-0560">Oxidoreductase</keyword>
<evidence type="ECO:0000256" key="2">
    <source>
        <dbReference type="ARBA" id="ARBA00009539"/>
    </source>
</evidence>
<evidence type="ECO:0000313" key="11">
    <source>
        <dbReference type="Proteomes" id="UP001164803"/>
    </source>
</evidence>
<dbReference type="Pfam" id="PF00186">
    <property type="entry name" value="DHFR_1"/>
    <property type="match status" value="1"/>
</dbReference>
<dbReference type="SUPFAM" id="SSF53597">
    <property type="entry name" value="Dihydrofolate reductase-like"/>
    <property type="match status" value="1"/>
</dbReference>
<dbReference type="PRINTS" id="PR00070">
    <property type="entry name" value="DHFR"/>
</dbReference>
<proteinExistence type="inferred from homology"/>
<dbReference type="Proteomes" id="UP001164803">
    <property type="component" value="Chromosome"/>
</dbReference>
<gene>
    <name evidence="10" type="ORF">NZD86_18195</name>
</gene>
<dbReference type="CDD" id="cd00209">
    <property type="entry name" value="DHFR"/>
    <property type="match status" value="1"/>
</dbReference>
<evidence type="ECO:0000256" key="7">
    <source>
        <dbReference type="PIRNR" id="PIRNR000194"/>
    </source>
</evidence>
<comment type="similarity">
    <text evidence="2 7 8">Belongs to the dihydrofolate reductase family.</text>
</comment>
<dbReference type="InterPro" id="IPR017925">
    <property type="entry name" value="DHFR_CS"/>
</dbReference>
<dbReference type="PANTHER" id="PTHR48069:SF3">
    <property type="entry name" value="DIHYDROFOLATE REDUCTASE"/>
    <property type="match status" value="1"/>
</dbReference>
<accession>A0ABY6Z8X8</accession>
<comment type="pathway">
    <text evidence="1 7">Cofactor biosynthesis; tetrahydrofolate biosynthesis; 5,6,7,8-tetrahydrofolate from 7,8-dihydrofolate: step 1/1.</text>
</comment>
<dbReference type="PIRSF" id="PIRSF000194">
    <property type="entry name" value="DHFR"/>
    <property type="match status" value="1"/>
</dbReference>
<sequence>MLSLLVAMSENHVIGENGKLPWHLPSDLKYFKQLTMGKTVVMGRRTYMAIGKPLRGRTNIVLTRDRTFSPRGCEVVHDIAEIVDFVDVAEEVFVIGGANVFAQVMPYASKMYLTIIRRSFDGDVHFYYDEADWEMISCQPGPVDSRNPYPHDFCVYERK</sequence>
<dbReference type="PANTHER" id="PTHR48069">
    <property type="entry name" value="DIHYDROFOLATE REDUCTASE"/>
    <property type="match status" value="1"/>
</dbReference>
<dbReference type="InterPro" id="IPR001796">
    <property type="entry name" value="DHFR_dom"/>
</dbReference>
<organism evidence="10 11">
    <name type="scientific">Alicyclobacillus dauci</name>
    <dbReference type="NCBI Taxonomy" id="1475485"/>
    <lineage>
        <taxon>Bacteria</taxon>
        <taxon>Bacillati</taxon>
        <taxon>Bacillota</taxon>
        <taxon>Bacilli</taxon>
        <taxon>Bacillales</taxon>
        <taxon>Alicyclobacillaceae</taxon>
        <taxon>Alicyclobacillus</taxon>
    </lineage>
</organism>
<keyword evidence="5 7" id="KW-0521">NADP</keyword>
<evidence type="ECO:0000259" key="9">
    <source>
        <dbReference type="PROSITE" id="PS51330"/>
    </source>
</evidence>
<dbReference type="InterPro" id="IPR012259">
    <property type="entry name" value="DHFR"/>
</dbReference>
<name>A0ABY6Z8X8_9BACL</name>
<dbReference type="InterPro" id="IPR024072">
    <property type="entry name" value="DHFR-like_dom_sf"/>
</dbReference>
<dbReference type="PROSITE" id="PS51330">
    <property type="entry name" value="DHFR_2"/>
    <property type="match status" value="1"/>
</dbReference>
<keyword evidence="11" id="KW-1185">Reference proteome</keyword>
<feature type="domain" description="DHFR" evidence="9">
    <location>
        <begin position="1"/>
        <end position="158"/>
    </location>
</feature>
<dbReference type="EMBL" id="CP104064">
    <property type="protein sequence ID" value="WAH39264.1"/>
    <property type="molecule type" value="Genomic_DNA"/>
</dbReference>